<dbReference type="NCBIfam" id="NF037995">
    <property type="entry name" value="TRAP_S1"/>
    <property type="match status" value="1"/>
</dbReference>
<dbReference type="PANTHER" id="PTHR33376">
    <property type="match status" value="1"/>
</dbReference>
<gene>
    <name evidence="5" type="primary">dctP</name>
    <name evidence="5" type="ORF">EZH22_28055</name>
</gene>
<comment type="similarity">
    <text evidence="1">Belongs to the bacterial solute-binding protein 7 family.</text>
</comment>
<evidence type="ECO:0000256" key="2">
    <source>
        <dbReference type="ARBA" id="ARBA00022448"/>
    </source>
</evidence>
<feature type="chain" id="PRO_5038053400" evidence="4">
    <location>
        <begin position="22"/>
        <end position="338"/>
    </location>
</feature>
<evidence type="ECO:0000256" key="1">
    <source>
        <dbReference type="ARBA" id="ARBA00009023"/>
    </source>
</evidence>
<reference evidence="5 6" key="1">
    <citation type="submission" date="2020-10" db="EMBL/GenBank/DDBJ databases">
        <title>Degradation of 1,4-Dioxane by Xanthobacter sp. YN2, via a Novel Group-2 Soluble Di-Iron Monooxygenase.</title>
        <authorList>
            <person name="Ma F."/>
            <person name="Wang Y."/>
            <person name="Yang J."/>
            <person name="Guo H."/>
            <person name="Su D."/>
            <person name="Yu L."/>
        </authorList>
    </citation>
    <scope>NUCLEOTIDE SEQUENCE [LARGE SCALE GENOMIC DNA]</scope>
    <source>
        <strain evidence="5 6">YN2</strain>
    </source>
</reference>
<dbReference type="RefSeq" id="WP_203193616.1">
    <property type="nucleotide sequence ID" value="NZ_CP063362.1"/>
</dbReference>
<dbReference type="InterPro" id="IPR018389">
    <property type="entry name" value="DctP_fam"/>
</dbReference>
<keyword evidence="2" id="KW-0813">Transport</keyword>
<dbReference type="Proteomes" id="UP000596427">
    <property type="component" value="Chromosome"/>
</dbReference>
<dbReference type="InterPro" id="IPR038404">
    <property type="entry name" value="TRAP_DctP_sf"/>
</dbReference>
<keyword evidence="6" id="KW-1185">Reference proteome</keyword>
<dbReference type="AlphaFoldDB" id="A0A974PNW6"/>
<dbReference type="Pfam" id="PF03480">
    <property type="entry name" value="DctP"/>
    <property type="match status" value="1"/>
</dbReference>
<evidence type="ECO:0000256" key="3">
    <source>
        <dbReference type="ARBA" id="ARBA00022729"/>
    </source>
</evidence>
<name>A0A974PNW6_9HYPH</name>
<dbReference type="PANTHER" id="PTHR33376:SF7">
    <property type="entry name" value="C4-DICARBOXYLATE-BINDING PROTEIN DCTB"/>
    <property type="match status" value="1"/>
</dbReference>
<accession>A0A974PNW6</accession>
<keyword evidence="3 4" id="KW-0732">Signal</keyword>
<dbReference type="KEGG" id="xdi:EZH22_28055"/>
<evidence type="ECO:0000313" key="6">
    <source>
        <dbReference type="Proteomes" id="UP000596427"/>
    </source>
</evidence>
<evidence type="ECO:0000256" key="4">
    <source>
        <dbReference type="SAM" id="SignalP"/>
    </source>
</evidence>
<sequence>MSKTLLRGTLAAVLLAGLPLAAPLAAKAEPITLKLAHQWPQDEKDYVVAAAVKFASEVEKRTNGEIKITFYPAQSLAKASNTHVALKTGTVDLAVYPYIYAAGAIPEMNLILMPGIWKTHDDVFAFRKSDAWKKIEAKAEAYGFKTLSWIQISGGVASSGAPVHGPDDVKGKKVRAAGKYMEAALHDAGATPVSMPSSDNYNAMQLGLLDAMWTSSSSFGAFRLYEVSKAYTSPEEYSVYFTIEPIAISMKTWEKLTPAQQKILMEVGASLEPGSLAGAKEEDARIAKEFADHGVKVTKMSLKEWDSWQPFFKRSHEKFKADFPQAAPILDMMLAGKS</sequence>
<organism evidence="5 6">
    <name type="scientific">Xanthobacter dioxanivorans</name>
    <dbReference type="NCBI Taxonomy" id="2528964"/>
    <lineage>
        <taxon>Bacteria</taxon>
        <taxon>Pseudomonadati</taxon>
        <taxon>Pseudomonadota</taxon>
        <taxon>Alphaproteobacteria</taxon>
        <taxon>Hyphomicrobiales</taxon>
        <taxon>Xanthobacteraceae</taxon>
        <taxon>Xanthobacter</taxon>
    </lineage>
</organism>
<protein>
    <submittedName>
        <fullName evidence="5">TRAP transporter substrate-binding protein DctP</fullName>
    </submittedName>
</protein>
<evidence type="ECO:0000313" key="5">
    <source>
        <dbReference type="EMBL" id="QRG06708.1"/>
    </source>
</evidence>
<dbReference type="GO" id="GO:0055085">
    <property type="term" value="P:transmembrane transport"/>
    <property type="evidence" value="ECO:0007669"/>
    <property type="project" value="InterPro"/>
</dbReference>
<dbReference type="GO" id="GO:0015740">
    <property type="term" value="P:C4-dicarboxylate transport"/>
    <property type="evidence" value="ECO:0007669"/>
    <property type="project" value="TreeGrafter"/>
</dbReference>
<dbReference type="SUPFAM" id="SSF53850">
    <property type="entry name" value="Periplasmic binding protein-like II"/>
    <property type="match status" value="1"/>
</dbReference>
<dbReference type="Gene3D" id="3.40.190.170">
    <property type="entry name" value="Bacterial extracellular solute-binding protein, family 7"/>
    <property type="match status" value="1"/>
</dbReference>
<feature type="signal peptide" evidence="4">
    <location>
        <begin position="1"/>
        <end position="21"/>
    </location>
</feature>
<dbReference type="EMBL" id="CP063362">
    <property type="protein sequence ID" value="QRG06708.1"/>
    <property type="molecule type" value="Genomic_DNA"/>
</dbReference>
<proteinExistence type="inferred from homology"/>